<evidence type="ECO:0000313" key="6">
    <source>
        <dbReference type="Proteomes" id="UP000314011"/>
    </source>
</evidence>
<dbReference type="EMBL" id="VFFF01000002">
    <property type="protein sequence ID" value="TNY31307.1"/>
    <property type="molecule type" value="Genomic_DNA"/>
</dbReference>
<dbReference type="Gene3D" id="3.30.70.920">
    <property type="match status" value="1"/>
</dbReference>
<keyword evidence="3" id="KW-0804">Transcription</keyword>
<feature type="domain" description="HTH asnC-type" evidence="4">
    <location>
        <begin position="3"/>
        <end position="64"/>
    </location>
</feature>
<dbReference type="PANTHER" id="PTHR30154">
    <property type="entry name" value="LEUCINE-RESPONSIVE REGULATORY PROTEIN"/>
    <property type="match status" value="1"/>
</dbReference>
<keyword evidence="6" id="KW-1185">Reference proteome</keyword>
<dbReference type="PROSITE" id="PS00519">
    <property type="entry name" value="HTH_ASNC_1"/>
    <property type="match status" value="1"/>
</dbReference>
<evidence type="ECO:0000256" key="2">
    <source>
        <dbReference type="ARBA" id="ARBA00023125"/>
    </source>
</evidence>
<dbReference type="PROSITE" id="PS50956">
    <property type="entry name" value="HTH_ASNC_2"/>
    <property type="match status" value="1"/>
</dbReference>
<accession>A0A5C5GB63</accession>
<evidence type="ECO:0000256" key="3">
    <source>
        <dbReference type="ARBA" id="ARBA00023163"/>
    </source>
</evidence>
<dbReference type="PRINTS" id="PR00033">
    <property type="entry name" value="HTHASNC"/>
</dbReference>
<sequence>MELDKIDISLLRELQRDNRLTSDQLSAAVNLSPTAVQRRLKRLRSEGVIERDVAIVSPKAVGRPITMIVMVTLERERSTIISRFKEAIRDAPEIMSGYYVTGESDFILVITSRSMDDYEAFTTRFFYENPDIKGFKTHVVMDRVKSGFELPLDEL</sequence>
<dbReference type="Gene3D" id="1.10.10.10">
    <property type="entry name" value="Winged helix-like DNA-binding domain superfamily/Winged helix DNA-binding domain"/>
    <property type="match status" value="1"/>
</dbReference>
<dbReference type="InterPro" id="IPR019887">
    <property type="entry name" value="Tscrpt_reg_AsnC/Lrp_C"/>
</dbReference>
<dbReference type="PANTHER" id="PTHR30154:SF34">
    <property type="entry name" value="TRANSCRIPTIONAL REGULATOR AZLB"/>
    <property type="match status" value="1"/>
</dbReference>
<dbReference type="Pfam" id="PF13412">
    <property type="entry name" value="HTH_24"/>
    <property type="match status" value="1"/>
</dbReference>
<dbReference type="SMART" id="SM00344">
    <property type="entry name" value="HTH_ASNC"/>
    <property type="match status" value="1"/>
</dbReference>
<evidence type="ECO:0000259" key="4">
    <source>
        <dbReference type="PROSITE" id="PS50956"/>
    </source>
</evidence>
<dbReference type="SUPFAM" id="SSF46785">
    <property type="entry name" value="Winged helix' DNA-binding domain"/>
    <property type="match status" value="1"/>
</dbReference>
<dbReference type="Pfam" id="PF01037">
    <property type="entry name" value="AsnC_trans_reg"/>
    <property type="match status" value="1"/>
</dbReference>
<dbReference type="OrthoDB" id="7856348at2"/>
<comment type="caution">
    <text evidence="5">The sequence shown here is derived from an EMBL/GenBank/DDBJ whole genome shotgun (WGS) entry which is preliminary data.</text>
</comment>
<keyword evidence="2" id="KW-0238">DNA-binding</keyword>
<reference evidence="5 6" key="1">
    <citation type="submission" date="2019-06" db="EMBL/GenBank/DDBJ databases">
        <title>Genome of new Rhodobacteraceae sp. SM1903.</title>
        <authorList>
            <person name="Ren X."/>
        </authorList>
    </citation>
    <scope>NUCLEOTIDE SEQUENCE [LARGE SCALE GENOMIC DNA]</scope>
    <source>
        <strain evidence="5 6">SM1903</strain>
    </source>
</reference>
<gene>
    <name evidence="5" type="ORF">FHY64_14900</name>
</gene>
<dbReference type="GO" id="GO:0043200">
    <property type="term" value="P:response to amino acid"/>
    <property type="evidence" value="ECO:0007669"/>
    <property type="project" value="TreeGrafter"/>
</dbReference>
<dbReference type="InterPro" id="IPR011991">
    <property type="entry name" value="ArsR-like_HTH"/>
</dbReference>
<dbReference type="GO" id="GO:0006355">
    <property type="term" value="P:regulation of DNA-templated transcription"/>
    <property type="evidence" value="ECO:0007669"/>
    <property type="project" value="UniProtKB-ARBA"/>
</dbReference>
<dbReference type="InterPro" id="IPR036388">
    <property type="entry name" value="WH-like_DNA-bd_sf"/>
</dbReference>
<evidence type="ECO:0000313" key="5">
    <source>
        <dbReference type="EMBL" id="TNY31307.1"/>
    </source>
</evidence>
<organism evidence="5 6">
    <name type="scientific">Pelagovum pacificum</name>
    <dbReference type="NCBI Taxonomy" id="2588711"/>
    <lineage>
        <taxon>Bacteria</taxon>
        <taxon>Pseudomonadati</taxon>
        <taxon>Pseudomonadota</taxon>
        <taxon>Alphaproteobacteria</taxon>
        <taxon>Rhodobacterales</taxon>
        <taxon>Paracoccaceae</taxon>
        <taxon>Pelagovum</taxon>
    </lineage>
</organism>
<dbReference type="InterPro" id="IPR019888">
    <property type="entry name" value="Tscrpt_reg_AsnC-like"/>
</dbReference>
<dbReference type="Proteomes" id="UP000314011">
    <property type="component" value="Unassembled WGS sequence"/>
</dbReference>
<dbReference type="CDD" id="cd00090">
    <property type="entry name" value="HTH_ARSR"/>
    <property type="match status" value="1"/>
</dbReference>
<dbReference type="InterPro" id="IPR036390">
    <property type="entry name" value="WH_DNA-bd_sf"/>
</dbReference>
<dbReference type="SUPFAM" id="SSF54909">
    <property type="entry name" value="Dimeric alpha+beta barrel"/>
    <property type="match status" value="1"/>
</dbReference>
<dbReference type="InterPro" id="IPR019885">
    <property type="entry name" value="Tscrpt_reg_HTH_AsnC-type_CS"/>
</dbReference>
<name>A0A5C5GB63_9RHOB</name>
<dbReference type="RefSeq" id="WP_140196186.1">
    <property type="nucleotide sequence ID" value="NZ_CP065915.1"/>
</dbReference>
<keyword evidence="1" id="KW-0805">Transcription regulation</keyword>
<dbReference type="InterPro" id="IPR011008">
    <property type="entry name" value="Dimeric_a/b-barrel"/>
</dbReference>
<dbReference type="GO" id="GO:0043565">
    <property type="term" value="F:sequence-specific DNA binding"/>
    <property type="evidence" value="ECO:0007669"/>
    <property type="project" value="InterPro"/>
</dbReference>
<dbReference type="InterPro" id="IPR000485">
    <property type="entry name" value="AsnC-type_HTH_dom"/>
</dbReference>
<proteinExistence type="predicted"/>
<dbReference type="GO" id="GO:0005829">
    <property type="term" value="C:cytosol"/>
    <property type="evidence" value="ECO:0007669"/>
    <property type="project" value="TreeGrafter"/>
</dbReference>
<evidence type="ECO:0000256" key="1">
    <source>
        <dbReference type="ARBA" id="ARBA00023015"/>
    </source>
</evidence>
<dbReference type="AlphaFoldDB" id="A0A5C5GB63"/>
<protein>
    <submittedName>
        <fullName evidence="5">Lrp/AsnC family transcriptional regulator</fullName>
    </submittedName>
</protein>